<keyword evidence="7" id="KW-1185">Reference proteome</keyword>
<evidence type="ECO:0000256" key="3">
    <source>
        <dbReference type="ARBA" id="ARBA00022771"/>
    </source>
</evidence>
<comment type="similarity">
    <text evidence="1">Belongs to the TRIM/RBCC family.</text>
</comment>
<proteinExistence type="inferred from homology"/>
<organism evidence="6 7">
    <name type="scientific">Corvus moneduloides</name>
    <name type="common">New Caledonian crow</name>
    <dbReference type="NCBI Taxonomy" id="1196302"/>
    <lineage>
        <taxon>Eukaryota</taxon>
        <taxon>Metazoa</taxon>
        <taxon>Chordata</taxon>
        <taxon>Craniata</taxon>
        <taxon>Vertebrata</taxon>
        <taxon>Euteleostomi</taxon>
        <taxon>Archelosauria</taxon>
        <taxon>Archosauria</taxon>
        <taxon>Dinosauria</taxon>
        <taxon>Saurischia</taxon>
        <taxon>Theropoda</taxon>
        <taxon>Coelurosauria</taxon>
        <taxon>Aves</taxon>
        <taxon>Neognathae</taxon>
        <taxon>Neoaves</taxon>
        <taxon>Telluraves</taxon>
        <taxon>Australaves</taxon>
        <taxon>Passeriformes</taxon>
        <taxon>Corvoidea</taxon>
        <taxon>Corvidae</taxon>
        <taxon>Corvus</taxon>
    </lineage>
</organism>
<dbReference type="Pfam" id="PF00643">
    <property type="entry name" value="zf-B_box"/>
    <property type="match status" value="1"/>
</dbReference>
<dbReference type="GO" id="GO:0008270">
    <property type="term" value="F:zinc ion binding"/>
    <property type="evidence" value="ECO:0007669"/>
    <property type="project" value="UniProtKB-KW"/>
</dbReference>
<evidence type="ECO:0000256" key="5">
    <source>
        <dbReference type="SAM" id="MobiDB-lite"/>
    </source>
</evidence>
<feature type="region of interest" description="Disordered" evidence="5">
    <location>
        <begin position="143"/>
        <end position="182"/>
    </location>
</feature>
<evidence type="ECO:0000256" key="2">
    <source>
        <dbReference type="ARBA" id="ARBA00022723"/>
    </source>
</evidence>
<dbReference type="PROSITE" id="PS00518">
    <property type="entry name" value="ZF_RING_1"/>
    <property type="match status" value="1"/>
</dbReference>
<dbReference type="SUPFAM" id="SSF57845">
    <property type="entry name" value="B-box zinc-binding domain"/>
    <property type="match status" value="1"/>
</dbReference>
<evidence type="ECO:0000256" key="1">
    <source>
        <dbReference type="ARBA" id="ARBA00008518"/>
    </source>
</evidence>
<accession>A0A8U7MDU0</accession>
<reference evidence="7" key="1">
    <citation type="submission" date="2019-10" db="EMBL/GenBank/DDBJ databases">
        <title>Corvus moneduloides (New Caledonian crow) genome, bCorMon1, primary haplotype.</title>
        <authorList>
            <person name="Rutz C."/>
            <person name="Fungtammasan C."/>
            <person name="Mountcastle J."/>
            <person name="Formenti G."/>
            <person name="Chow W."/>
            <person name="Howe K."/>
            <person name="Steele M.P."/>
            <person name="Fernandes J."/>
            <person name="Gilbert M.T.P."/>
            <person name="Fedrigo O."/>
            <person name="Jarvis E.D."/>
            <person name="Gemmell N."/>
        </authorList>
    </citation>
    <scope>NUCLEOTIDE SEQUENCE [LARGE SCALE GENOMIC DNA]</scope>
</reference>
<dbReference type="InterPro" id="IPR001841">
    <property type="entry name" value="Znf_RING"/>
</dbReference>
<dbReference type="Pfam" id="PF00097">
    <property type="entry name" value="zf-C3HC4"/>
    <property type="match status" value="1"/>
</dbReference>
<protein>
    <submittedName>
        <fullName evidence="6">Uncharacterized protein</fullName>
    </submittedName>
</protein>
<feature type="compositionally biased region" description="Gly residues" evidence="5">
    <location>
        <begin position="143"/>
        <end position="159"/>
    </location>
</feature>
<evidence type="ECO:0000313" key="6">
    <source>
        <dbReference type="Ensembl" id="ENSCMUP00000000309.2"/>
    </source>
</evidence>
<dbReference type="Ensembl" id="ENSCMUT00000000332.2">
    <property type="protein sequence ID" value="ENSCMUP00000000309.2"/>
    <property type="gene ID" value="ENSCMUG00000000238.2"/>
</dbReference>
<dbReference type="OMA" id="CEISHRH"/>
<reference evidence="6" key="2">
    <citation type="submission" date="2025-08" db="UniProtKB">
        <authorList>
            <consortium name="Ensembl"/>
        </authorList>
    </citation>
    <scope>IDENTIFICATION</scope>
</reference>
<dbReference type="InterPro" id="IPR000315">
    <property type="entry name" value="Znf_B-box"/>
</dbReference>
<dbReference type="SMART" id="SM00184">
    <property type="entry name" value="RING"/>
    <property type="match status" value="1"/>
</dbReference>
<dbReference type="InterPro" id="IPR013083">
    <property type="entry name" value="Znf_RING/FYVE/PHD"/>
</dbReference>
<reference evidence="6" key="3">
    <citation type="submission" date="2025-09" db="UniProtKB">
        <authorList>
            <consortium name="Ensembl"/>
        </authorList>
    </citation>
    <scope>IDENTIFICATION</scope>
</reference>
<evidence type="ECO:0000313" key="7">
    <source>
        <dbReference type="Proteomes" id="UP000694553"/>
    </source>
</evidence>
<keyword evidence="2" id="KW-0479">Metal-binding</keyword>
<dbReference type="SMART" id="SM00336">
    <property type="entry name" value="BBOX"/>
    <property type="match status" value="1"/>
</dbReference>
<dbReference type="PROSITE" id="PS50089">
    <property type="entry name" value="ZF_RING_2"/>
    <property type="match status" value="1"/>
</dbReference>
<dbReference type="AlphaFoldDB" id="A0A8C3D1F7"/>
<sequence length="182" mass="18795">MAREVLGLGKQLAAEATCPLCLDLFAQPVLTACGHSFCGQCLEGVLGDPPRRAACPQCRAAVEPGSLRPNRSLGAMAGLARALEEVAARPLCPEHGELLALFCEPCAAPLCALCRDGPGHRQHRVRPADEAARELRVRGGAATGAGEGLGAFAGRGGVAEGHRLASPPANPKVEEKLLKAPK</sequence>
<keyword evidence="4" id="KW-0862">Zinc</keyword>
<dbReference type="PANTHER" id="PTHR24103">
    <property type="entry name" value="E3 UBIQUITIN-PROTEIN LIGASE TRIM"/>
    <property type="match status" value="1"/>
</dbReference>
<evidence type="ECO:0000256" key="4">
    <source>
        <dbReference type="ARBA" id="ARBA00022833"/>
    </source>
</evidence>
<dbReference type="Gene3D" id="3.30.40.10">
    <property type="entry name" value="Zinc/RING finger domain, C3HC4 (zinc finger)"/>
    <property type="match status" value="1"/>
</dbReference>
<dbReference type="InterPro" id="IPR017907">
    <property type="entry name" value="Znf_RING_CS"/>
</dbReference>
<dbReference type="Gene3D" id="3.30.160.60">
    <property type="entry name" value="Classic Zinc Finger"/>
    <property type="match status" value="1"/>
</dbReference>
<dbReference type="PROSITE" id="PS50119">
    <property type="entry name" value="ZF_BBOX"/>
    <property type="match status" value="1"/>
</dbReference>
<keyword evidence="3" id="KW-0863">Zinc-finger</keyword>
<accession>A0A8C3D1F7</accession>
<feature type="compositionally biased region" description="Basic and acidic residues" evidence="5">
    <location>
        <begin position="172"/>
        <end position="182"/>
    </location>
</feature>
<dbReference type="Proteomes" id="UP000694553">
    <property type="component" value="Unassembled WGS sequence"/>
</dbReference>
<dbReference type="SUPFAM" id="SSF57850">
    <property type="entry name" value="RING/U-box"/>
    <property type="match status" value="1"/>
</dbReference>
<dbReference type="InterPro" id="IPR050143">
    <property type="entry name" value="TRIM/RBCC"/>
</dbReference>
<name>A0A8C3D1F7_CORMO</name>
<dbReference type="InterPro" id="IPR018957">
    <property type="entry name" value="Znf_C3HC4_RING-type"/>
</dbReference>